<dbReference type="AlphaFoldDB" id="A0A8S9WTI7"/>
<name>A0A8S9WTI7_APOLU</name>
<evidence type="ECO:0000256" key="5">
    <source>
        <dbReference type="SAM" id="SignalP"/>
    </source>
</evidence>
<keyword evidence="5" id="KW-0732">Signal</keyword>
<keyword evidence="3" id="KW-0720">Serine protease</keyword>
<dbReference type="InterPro" id="IPR050430">
    <property type="entry name" value="Peptidase_S1"/>
</dbReference>
<gene>
    <name evidence="7" type="ORF">GE061_007467</name>
</gene>
<accession>A0A8S9WTI7</accession>
<keyword evidence="8" id="KW-1185">Reference proteome</keyword>
<dbReference type="SUPFAM" id="SSF50494">
    <property type="entry name" value="Trypsin-like serine proteases"/>
    <property type="match status" value="1"/>
</dbReference>
<feature type="domain" description="Peptidase S1" evidence="6">
    <location>
        <begin position="32"/>
        <end position="279"/>
    </location>
</feature>
<dbReference type="GO" id="GO:0004252">
    <property type="term" value="F:serine-type endopeptidase activity"/>
    <property type="evidence" value="ECO:0007669"/>
    <property type="project" value="InterPro"/>
</dbReference>
<dbReference type="PROSITE" id="PS50240">
    <property type="entry name" value="TRYPSIN_DOM"/>
    <property type="match status" value="1"/>
</dbReference>
<evidence type="ECO:0000256" key="1">
    <source>
        <dbReference type="ARBA" id="ARBA00022670"/>
    </source>
</evidence>
<organism evidence="7 8">
    <name type="scientific">Apolygus lucorum</name>
    <name type="common">Small green plant bug</name>
    <name type="synonym">Lygocoris lucorum</name>
    <dbReference type="NCBI Taxonomy" id="248454"/>
    <lineage>
        <taxon>Eukaryota</taxon>
        <taxon>Metazoa</taxon>
        <taxon>Ecdysozoa</taxon>
        <taxon>Arthropoda</taxon>
        <taxon>Hexapoda</taxon>
        <taxon>Insecta</taxon>
        <taxon>Pterygota</taxon>
        <taxon>Neoptera</taxon>
        <taxon>Paraneoptera</taxon>
        <taxon>Hemiptera</taxon>
        <taxon>Heteroptera</taxon>
        <taxon>Panheteroptera</taxon>
        <taxon>Cimicomorpha</taxon>
        <taxon>Miridae</taxon>
        <taxon>Mirini</taxon>
        <taxon>Apolygus</taxon>
    </lineage>
</organism>
<dbReference type="Gene3D" id="2.40.10.10">
    <property type="entry name" value="Trypsin-like serine proteases"/>
    <property type="match status" value="1"/>
</dbReference>
<dbReference type="InterPro" id="IPR001254">
    <property type="entry name" value="Trypsin_dom"/>
</dbReference>
<dbReference type="PANTHER" id="PTHR24276:SF98">
    <property type="entry name" value="FI18310P1-RELATED"/>
    <property type="match status" value="1"/>
</dbReference>
<evidence type="ECO:0000313" key="7">
    <source>
        <dbReference type="EMBL" id="KAF6199441.1"/>
    </source>
</evidence>
<comment type="caution">
    <text evidence="7">The sequence shown here is derived from an EMBL/GenBank/DDBJ whole genome shotgun (WGS) entry which is preliminary data.</text>
</comment>
<reference evidence="7" key="1">
    <citation type="journal article" date="2021" name="Mol. Ecol. Resour.">
        <title>Apolygus lucorum genome provides insights into omnivorousness and mesophyll feeding.</title>
        <authorList>
            <person name="Liu Y."/>
            <person name="Liu H."/>
            <person name="Wang H."/>
            <person name="Huang T."/>
            <person name="Liu B."/>
            <person name="Yang B."/>
            <person name="Yin L."/>
            <person name="Li B."/>
            <person name="Zhang Y."/>
            <person name="Zhang S."/>
            <person name="Jiang F."/>
            <person name="Zhang X."/>
            <person name="Ren Y."/>
            <person name="Wang B."/>
            <person name="Wang S."/>
            <person name="Lu Y."/>
            <person name="Wu K."/>
            <person name="Fan W."/>
            <person name="Wang G."/>
        </authorList>
    </citation>
    <scope>NUCLEOTIDE SEQUENCE</scope>
    <source>
        <strain evidence="7">12Hb</strain>
    </source>
</reference>
<dbReference type="PANTHER" id="PTHR24276">
    <property type="entry name" value="POLYSERASE-RELATED"/>
    <property type="match status" value="1"/>
</dbReference>
<evidence type="ECO:0000256" key="2">
    <source>
        <dbReference type="ARBA" id="ARBA00022801"/>
    </source>
</evidence>
<sequence length="338" mass="38447">MTVSMLWWLIIFSVSRSSSFDLRSLTDRTKRIIYGKPINENTDYNSPKYVVSIHYAYNCNKLCQRSPVFHICSGSLLTPNLVQTACHCVARFGSVMEGFQDPVIINVWEHLYVIYVGAKVSGEPQSMARVYIHHQKCAAWGLNRLIFHDYGLIVLRTPLDSSKVAFAPLYTVKTLTTMWTKMTTKQIVCLNVGFGAFRMNGNVTDPTPSTILRHGWLRMWDYLSCYSEMSLPNSYQKHRFNYSEVATWFCSSNLSNRRDRPGVGDSGGPVTCDNEYVGLHHMSITRATTGDYRFSTSMSTAFTAYENSADFRNSLIVFVKLFDHYGPEDSLTTSVSHQ</sequence>
<feature type="signal peptide" evidence="5">
    <location>
        <begin position="1"/>
        <end position="17"/>
    </location>
</feature>
<dbReference type="Pfam" id="PF00089">
    <property type="entry name" value="Trypsin"/>
    <property type="match status" value="1"/>
</dbReference>
<feature type="chain" id="PRO_5035851004" description="Peptidase S1 domain-containing protein" evidence="5">
    <location>
        <begin position="18"/>
        <end position="338"/>
    </location>
</feature>
<dbReference type="InterPro" id="IPR043504">
    <property type="entry name" value="Peptidase_S1_PA_chymotrypsin"/>
</dbReference>
<dbReference type="GO" id="GO:0006508">
    <property type="term" value="P:proteolysis"/>
    <property type="evidence" value="ECO:0007669"/>
    <property type="project" value="UniProtKB-KW"/>
</dbReference>
<evidence type="ECO:0000313" key="8">
    <source>
        <dbReference type="Proteomes" id="UP000466442"/>
    </source>
</evidence>
<keyword evidence="1" id="KW-0645">Protease</keyword>
<evidence type="ECO:0000256" key="4">
    <source>
        <dbReference type="ARBA" id="ARBA00023157"/>
    </source>
</evidence>
<keyword evidence="4" id="KW-1015">Disulfide bond</keyword>
<dbReference type="EMBL" id="WIXP02000015">
    <property type="protein sequence ID" value="KAF6199441.1"/>
    <property type="molecule type" value="Genomic_DNA"/>
</dbReference>
<keyword evidence="2" id="KW-0378">Hydrolase</keyword>
<evidence type="ECO:0000256" key="3">
    <source>
        <dbReference type="ARBA" id="ARBA00022825"/>
    </source>
</evidence>
<evidence type="ECO:0000259" key="6">
    <source>
        <dbReference type="PROSITE" id="PS50240"/>
    </source>
</evidence>
<protein>
    <recommendedName>
        <fullName evidence="6">Peptidase S1 domain-containing protein</fullName>
    </recommendedName>
</protein>
<proteinExistence type="predicted"/>
<dbReference type="InterPro" id="IPR009003">
    <property type="entry name" value="Peptidase_S1_PA"/>
</dbReference>
<dbReference type="Proteomes" id="UP000466442">
    <property type="component" value="Unassembled WGS sequence"/>
</dbReference>